<sequence length="141" mass="15839">MRARDRPDCTAITAQLDAWLARSMWRERMEWGYRDLPPRVIAEPLLRIPGHRRPHEICVYCFGGVPQYIKVNTFPHGAETVSGCFDIALRQLALYAKPSPAPFPAEMDPARLFDAARRLSAGLVYLRVDFLVAEGAPGCAN</sequence>
<keyword evidence="2" id="KW-1185">Reference proteome</keyword>
<reference evidence="1 2" key="1">
    <citation type="journal article" date="2016" name="Microbes Environ.">
        <title>Phylogenetically diverse aerobic anoxygenic phototrophic bacteria isolated from epilithic biofilms in Tama river, Japan.</title>
        <authorList>
            <person name="Hirose S."/>
            <person name="Matsuura K."/>
            <person name="Haruta S."/>
        </authorList>
    </citation>
    <scope>NUCLEOTIDE SEQUENCE [LARGE SCALE GENOMIC DNA]</scope>
    <source>
        <strain evidence="1 2">S08</strain>
    </source>
</reference>
<dbReference type="Proteomes" id="UP000831327">
    <property type="component" value="Chromosome"/>
</dbReference>
<name>A0ABM7Y9W4_9PROT</name>
<accession>A0ABM7Y9W4</accession>
<protein>
    <submittedName>
        <fullName evidence="1">Uncharacterized protein</fullName>
    </submittedName>
</protein>
<proteinExistence type="predicted"/>
<evidence type="ECO:0000313" key="1">
    <source>
        <dbReference type="EMBL" id="BDG74830.1"/>
    </source>
</evidence>
<organism evidence="1 2">
    <name type="scientific">Roseomonas fluvialis</name>
    <dbReference type="NCBI Taxonomy" id="1750527"/>
    <lineage>
        <taxon>Bacteria</taxon>
        <taxon>Pseudomonadati</taxon>
        <taxon>Pseudomonadota</taxon>
        <taxon>Alphaproteobacteria</taxon>
        <taxon>Acetobacterales</taxon>
        <taxon>Roseomonadaceae</taxon>
        <taxon>Roseomonas</taxon>
    </lineage>
</organism>
<dbReference type="EMBL" id="AP025637">
    <property type="protein sequence ID" value="BDG74830.1"/>
    <property type="molecule type" value="Genomic_DNA"/>
</dbReference>
<evidence type="ECO:0000313" key="2">
    <source>
        <dbReference type="Proteomes" id="UP000831327"/>
    </source>
</evidence>
<gene>
    <name evidence="1" type="ORF">Rmf_47590</name>
</gene>